<dbReference type="Pfam" id="PF08659">
    <property type="entry name" value="KR"/>
    <property type="match status" value="1"/>
</dbReference>
<dbReference type="Gene3D" id="3.40.50.720">
    <property type="entry name" value="NAD(P)-binding Rossmann-like Domain"/>
    <property type="match status" value="1"/>
</dbReference>
<dbReference type="InterPro" id="IPR057326">
    <property type="entry name" value="KR_dom"/>
</dbReference>
<dbReference type="EMBL" id="AP019860">
    <property type="protein sequence ID" value="BBM88320.1"/>
    <property type="molecule type" value="Genomic_DNA"/>
</dbReference>
<dbReference type="GO" id="GO:0005737">
    <property type="term" value="C:cytoplasm"/>
    <property type="evidence" value="ECO:0007669"/>
    <property type="project" value="TreeGrafter"/>
</dbReference>
<dbReference type="PANTHER" id="PTHR43775">
    <property type="entry name" value="FATTY ACID SYNTHASE"/>
    <property type="match status" value="1"/>
</dbReference>
<evidence type="ECO:0000313" key="4">
    <source>
        <dbReference type="EMBL" id="BBM88320.1"/>
    </source>
</evidence>
<dbReference type="GO" id="GO:0005886">
    <property type="term" value="C:plasma membrane"/>
    <property type="evidence" value="ECO:0007669"/>
    <property type="project" value="TreeGrafter"/>
</dbReference>
<dbReference type="InterPro" id="IPR050091">
    <property type="entry name" value="PKS_NRPS_Biosynth_Enz"/>
</dbReference>
<keyword evidence="5" id="KW-1185">Reference proteome</keyword>
<dbReference type="GO" id="GO:0006633">
    <property type="term" value="P:fatty acid biosynthetic process"/>
    <property type="evidence" value="ECO:0007669"/>
    <property type="project" value="TreeGrafter"/>
</dbReference>
<dbReference type="SMART" id="SM00822">
    <property type="entry name" value="PKS_KR"/>
    <property type="match status" value="1"/>
</dbReference>
<proteinExistence type="predicted"/>
<feature type="domain" description="Ketoreductase" evidence="3">
    <location>
        <begin position="187"/>
        <end position="405"/>
    </location>
</feature>
<dbReference type="SUPFAM" id="SSF51735">
    <property type="entry name" value="NAD(P)-binding Rossmann-fold domains"/>
    <property type="match status" value="1"/>
</dbReference>
<accession>A0A5S9IWE5</accession>
<keyword evidence="2" id="KW-0597">Phosphoprotein</keyword>
<dbReference type="Proteomes" id="UP000326354">
    <property type="component" value="Chromosome"/>
</dbReference>
<evidence type="ECO:0000313" key="5">
    <source>
        <dbReference type="Proteomes" id="UP000326354"/>
    </source>
</evidence>
<dbReference type="InterPro" id="IPR036291">
    <property type="entry name" value="NAD(P)-bd_dom_sf"/>
</dbReference>
<organism evidence="4 5">
    <name type="scientific">Uabimicrobium amorphum</name>
    <dbReference type="NCBI Taxonomy" id="2596890"/>
    <lineage>
        <taxon>Bacteria</taxon>
        <taxon>Pseudomonadati</taxon>
        <taxon>Planctomycetota</taxon>
        <taxon>Candidatus Uabimicrobiia</taxon>
        <taxon>Candidatus Uabimicrobiales</taxon>
        <taxon>Candidatus Uabimicrobiaceae</taxon>
        <taxon>Candidatus Uabimicrobium</taxon>
    </lineage>
</organism>
<reference evidence="4 5" key="1">
    <citation type="submission" date="2019-08" db="EMBL/GenBank/DDBJ databases">
        <title>Complete genome sequence of Candidatus Uab amorphum.</title>
        <authorList>
            <person name="Shiratori T."/>
            <person name="Suzuki S."/>
            <person name="Kakizawa Y."/>
            <person name="Ishida K."/>
        </authorList>
    </citation>
    <scope>NUCLEOTIDE SEQUENCE [LARGE SCALE GENOMIC DNA]</scope>
    <source>
        <strain evidence="4 5">SRT547</strain>
    </source>
</reference>
<evidence type="ECO:0000259" key="3">
    <source>
        <dbReference type="SMART" id="SM00822"/>
    </source>
</evidence>
<dbReference type="GO" id="GO:0071770">
    <property type="term" value="P:DIM/DIP cell wall layer assembly"/>
    <property type="evidence" value="ECO:0007669"/>
    <property type="project" value="TreeGrafter"/>
</dbReference>
<evidence type="ECO:0000256" key="1">
    <source>
        <dbReference type="ARBA" id="ARBA00022450"/>
    </source>
</evidence>
<keyword evidence="1" id="KW-0596">Phosphopantetheine</keyword>
<sequence length="453" mass="51026">MTSPHKDLPKGIFIFVGENDALLTTLAEKIRTLGQEHIFMDCATPVENIKVNDEVAGVFYFCKEPCAQSSQYVFSLLKHLQNQFVPHAIICHFSCGGRVFSLIDKSNVFHSAETGIVKTFALENPGLQVKSIDIRDLNNMPDVDVLWKEILSEDNLVEVGYDQNERYVIEANCVPYEGNPRDLPQPKTILAIGGLRGITAEILQSLVSAQDHLIVVGKSPIVEDTFVDVKDERELFRLIQEREQQLSPVVINEQVKEILLHRERTRVLSTLKDMCAKVSYYSVDVTNDSVFGPILDAIDMEYPKIDIVIHGAGVIRDNLIVNKSEREFAEVFDTKVRSLFTLDKHLSLKNIPYVVLFSSLAARFGNIGQVDYVAANEVMNAFAHELDRKSAGRVISFNWGPWSQIGMAARLEKNFRDKKIYVISPQQGCDIFLRELHCGQKGDVEVFVGEGHE</sequence>
<dbReference type="KEGG" id="uam:UABAM_06741"/>
<dbReference type="PANTHER" id="PTHR43775:SF37">
    <property type="entry name" value="SI:DKEY-61P9.11"/>
    <property type="match status" value="1"/>
</dbReference>
<gene>
    <name evidence="4" type="ORF">UABAM_06741</name>
</gene>
<name>A0A5S9IWE5_UABAM</name>
<dbReference type="InterPro" id="IPR013968">
    <property type="entry name" value="PKS_KR"/>
</dbReference>
<dbReference type="GO" id="GO:0004312">
    <property type="term" value="F:fatty acid synthase activity"/>
    <property type="evidence" value="ECO:0007669"/>
    <property type="project" value="TreeGrafter"/>
</dbReference>
<evidence type="ECO:0000256" key="2">
    <source>
        <dbReference type="ARBA" id="ARBA00022553"/>
    </source>
</evidence>
<dbReference type="CDD" id="cd08953">
    <property type="entry name" value="KR_2_SDR_x"/>
    <property type="match status" value="1"/>
</dbReference>
<protein>
    <submittedName>
        <fullName evidence="4">Polyketide synthase</fullName>
    </submittedName>
</protein>
<dbReference type="AlphaFoldDB" id="A0A5S9IWE5"/>